<dbReference type="PANTHER" id="PTHR38816">
    <property type="entry name" value="EXOSOME SUBUNIT, DUF54 FAMILY-RELATED"/>
    <property type="match status" value="1"/>
</dbReference>
<name>A2BKA3_HYPBU</name>
<dbReference type="RefSeq" id="WP_011821732.1">
    <property type="nucleotide sequence ID" value="NC_008818.1"/>
</dbReference>
<dbReference type="GeneID" id="4782872"/>
<evidence type="ECO:0000313" key="2">
    <source>
        <dbReference type="Proteomes" id="UP000002593"/>
    </source>
</evidence>
<dbReference type="EnsemblBacteria" id="ABM80414">
    <property type="protein sequence ID" value="ABM80414"/>
    <property type="gene ID" value="Hbut_0554"/>
</dbReference>
<dbReference type="InterPro" id="IPR002739">
    <property type="entry name" value="PAB1135-like"/>
</dbReference>
<dbReference type="HOGENOM" id="CLU_131306_1_1_2"/>
<dbReference type="InterPro" id="IPR022803">
    <property type="entry name" value="Ribosomal_uL5_dom_sf"/>
</dbReference>
<organism evidence="1 2">
    <name type="scientific">Hyperthermus butylicus (strain DSM 5456 / JCM 9403 / PLM1-5)</name>
    <dbReference type="NCBI Taxonomy" id="415426"/>
    <lineage>
        <taxon>Archaea</taxon>
        <taxon>Thermoproteota</taxon>
        <taxon>Thermoprotei</taxon>
        <taxon>Desulfurococcales</taxon>
        <taxon>Pyrodictiaceae</taxon>
        <taxon>Hyperthermus</taxon>
    </lineage>
</organism>
<dbReference type="AlphaFoldDB" id="A2BKA3"/>
<protein>
    <submittedName>
        <fullName evidence="1">Conserved archaeal protein</fullName>
    </submittedName>
</protein>
<sequence>MSRIPTRVVGVEISVHAHATEDVGRVKQAVLNLLPESVHDKAVFEEQVLEGHHGNPITRIRLRLRDRDAEEFIKHLASMLSDTEKRVLRAMLGDRYDERQGRMYIRLSKQDAFLGDARLYDGDDVVHIVIILRGSPKLEEVARVLGELGLLA</sequence>
<proteinExistence type="predicted"/>
<dbReference type="PANTHER" id="PTHR38816:SF1">
    <property type="entry name" value="EXOSOME SUBUNIT"/>
    <property type="match status" value="1"/>
</dbReference>
<dbReference type="Proteomes" id="UP000002593">
    <property type="component" value="Chromosome"/>
</dbReference>
<gene>
    <name evidence="1" type="ordered locus">Hbut_0554</name>
</gene>
<dbReference type="eggNOG" id="arCOG01042">
    <property type="taxonomic scope" value="Archaea"/>
</dbReference>
<dbReference type="SUPFAM" id="SSF55282">
    <property type="entry name" value="RL5-like"/>
    <property type="match status" value="1"/>
</dbReference>
<dbReference type="EMBL" id="CP000493">
    <property type="protein sequence ID" value="ABM80414.1"/>
    <property type="molecule type" value="Genomic_DNA"/>
</dbReference>
<reference evidence="1 2" key="1">
    <citation type="journal article" date="2007" name="Archaea">
        <title>The genome of Hyperthermus butylicus: a sulfur-reducing, peptide fermenting, neutrophilic Crenarchaeote growing up to 108 degrees C.</title>
        <authorList>
            <person name="Brugger K."/>
            <person name="Chen L."/>
            <person name="Stark M."/>
            <person name="Zibat A."/>
            <person name="Redder P."/>
            <person name="Ruepp A."/>
            <person name="Awayez M."/>
            <person name="She Q."/>
            <person name="Garrett R.A."/>
            <person name="Klenk H.P."/>
        </authorList>
    </citation>
    <scope>NUCLEOTIDE SEQUENCE [LARGE SCALE GENOMIC DNA]</scope>
    <source>
        <strain evidence="2">DSM 5456 / JCM 9403 / PLM1-5</strain>
    </source>
</reference>
<keyword evidence="2" id="KW-1185">Reference proteome</keyword>
<dbReference type="Pfam" id="PF01877">
    <property type="entry name" value="RNA_binding"/>
    <property type="match status" value="1"/>
</dbReference>
<dbReference type="STRING" id="415426.Hbut_0554"/>
<accession>A2BKA3</accession>
<evidence type="ECO:0000313" key="1">
    <source>
        <dbReference type="EMBL" id="ABM80414.1"/>
    </source>
</evidence>
<dbReference type="KEGG" id="hbu:Hbut_0554"/>
<dbReference type="Gene3D" id="3.30.1440.10">
    <property type="match status" value="1"/>
</dbReference>